<keyword evidence="4" id="KW-1185">Reference proteome</keyword>
<dbReference type="EMBL" id="QVTD01000003">
    <property type="protein sequence ID" value="RFU64789.1"/>
    <property type="molecule type" value="Genomic_DNA"/>
</dbReference>
<feature type="transmembrane region" description="Helical" evidence="1">
    <location>
        <begin position="56"/>
        <end position="77"/>
    </location>
</feature>
<evidence type="ECO:0000313" key="3">
    <source>
        <dbReference type="EMBL" id="RFU64789.1"/>
    </source>
</evidence>
<evidence type="ECO:0000259" key="2">
    <source>
        <dbReference type="Pfam" id="PF13239"/>
    </source>
</evidence>
<proteinExistence type="predicted"/>
<feature type="domain" description="2TM" evidence="2">
    <location>
        <begin position="13"/>
        <end position="91"/>
    </location>
</feature>
<evidence type="ECO:0000313" key="4">
    <source>
        <dbReference type="Proteomes" id="UP000262939"/>
    </source>
</evidence>
<dbReference type="RefSeq" id="WP_117320964.1">
    <property type="nucleotide sequence ID" value="NZ_QVTD01000003.1"/>
</dbReference>
<evidence type="ECO:0000256" key="1">
    <source>
        <dbReference type="SAM" id="Phobius"/>
    </source>
</evidence>
<reference evidence="3 4" key="1">
    <citation type="submission" date="2018-08" db="EMBL/GenBank/DDBJ databases">
        <title>Bacillus chawlae sp. nov., Bacillus glennii sp. nov., and Bacillus saganii sp. nov. Isolated from the Vehicle Assembly Building at Kennedy Space Center where the Viking Spacecraft were Assembled.</title>
        <authorList>
            <person name="Seuylemezian A."/>
            <person name="Vaishampayan P."/>
        </authorList>
    </citation>
    <scope>NUCLEOTIDE SEQUENCE [LARGE SCALE GENOMIC DNA]</scope>
    <source>
        <strain evidence="3 4">V44-8</strain>
    </source>
</reference>
<name>A0A372LFD8_9BACI</name>
<comment type="caution">
    <text evidence="3">The sequence shown here is derived from an EMBL/GenBank/DDBJ whole genome shotgun (WGS) entry which is preliminary data.</text>
</comment>
<protein>
    <submittedName>
        <fullName evidence="3">Histidine kinase</fullName>
    </submittedName>
</protein>
<dbReference type="AlphaFoldDB" id="A0A372LFD8"/>
<accession>A0A372LFD8</accession>
<organism evidence="3 4">
    <name type="scientific">Peribacillus glennii</name>
    <dbReference type="NCBI Taxonomy" id="2303991"/>
    <lineage>
        <taxon>Bacteria</taxon>
        <taxon>Bacillati</taxon>
        <taxon>Bacillota</taxon>
        <taxon>Bacilli</taxon>
        <taxon>Bacillales</taxon>
        <taxon>Bacillaceae</taxon>
        <taxon>Peribacillus</taxon>
    </lineage>
</organism>
<keyword evidence="3" id="KW-0418">Kinase</keyword>
<feature type="transmembrane region" description="Helical" evidence="1">
    <location>
        <begin position="24"/>
        <end position="44"/>
    </location>
</feature>
<gene>
    <name evidence="3" type="ORF">D0466_02365</name>
</gene>
<keyword evidence="3" id="KW-0808">Transferase</keyword>
<keyword evidence="1" id="KW-0472">Membrane</keyword>
<dbReference type="Proteomes" id="UP000262939">
    <property type="component" value="Unassembled WGS sequence"/>
</dbReference>
<dbReference type="GO" id="GO:0016301">
    <property type="term" value="F:kinase activity"/>
    <property type="evidence" value="ECO:0007669"/>
    <property type="project" value="UniProtKB-KW"/>
</dbReference>
<dbReference type="InterPro" id="IPR025698">
    <property type="entry name" value="2TM_dom"/>
</dbReference>
<keyword evidence="1" id="KW-1133">Transmembrane helix</keyword>
<dbReference type="Pfam" id="PF13239">
    <property type="entry name" value="2TM"/>
    <property type="match status" value="1"/>
</dbReference>
<dbReference type="OrthoDB" id="8965954at2"/>
<keyword evidence="1" id="KW-0812">Transmembrane</keyword>
<sequence length="97" mass="11684">MDLSPNEQEEYHTAKKRVMLLKSFYIHAFVYFMVNIFLFIVDMLDDSSNFWFFWPLLGWGIGLAAHGLTVFFSGGLFSKDWEDRKIREYMEKDNRKR</sequence>